<dbReference type="OrthoDB" id="280626at2"/>
<evidence type="ECO:0000256" key="1">
    <source>
        <dbReference type="SAM" id="Coils"/>
    </source>
</evidence>
<evidence type="ECO:0000256" key="3">
    <source>
        <dbReference type="SAM" id="SignalP"/>
    </source>
</evidence>
<gene>
    <name evidence="5" type="ORF">CA12_16220</name>
</gene>
<feature type="domain" description="DUF4349" evidence="4">
    <location>
        <begin position="82"/>
        <end position="294"/>
    </location>
</feature>
<evidence type="ECO:0000313" key="5">
    <source>
        <dbReference type="EMBL" id="QDT15537.1"/>
    </source>
</evidence>
<feature type="coiled-coil region" evidence="1">
    <location>
        <begin position="198"/>
        <end position="225"/>
    </location>
</feature>
<dbReference type="Proteomes" id="UP000318741">
    <property type="component" value="Chromosome"/>
</dbReference>
<organism evidence="5 6">
    <name type="scientific">Alienimonas californiensis</name>
    <dbReference type="NCBI Taxonomy" id="2527989"/>
    <lineage>
        <taxon>Bacteria</taxon>
        <taxon>Pseudomonadati</taxon>
        <taxon>Planctomycetota</taxon>
        <taxon>Planctomycetia</taxon>
        <taxon>Planctomycetales</taxon>
        <taxon>Planctomycetaceae</taxon>
        <taxon>Alienimonas</taxon>
    </lineage>
</organism>
<evidence type="ECO:0000313" key="6">
    <source>
        <dbReference type="Proteomes" id="UP000318741"/>
    </source>
</evidence>
<feature type="transmembrane region" description="Helical" evidence="2">
    <location>
        <begin position="271"/>
        <end position="297"/>
    </location>
</feature>
<keyword evidence="2" id="KW-0472">Membrane</keyword>
<dbReference type="KEGG" id="acaf:CA12_16220"/>
<evidence type="ECO:0000256" key="2">
    <source>
        <dbReference type="SAM" id="Phobius"/>
    </source>
</evidence>
<sequence length="306" mass="33135" precursor="true">MSRSFRFVAASLLASGLLALAGCGQEEANSRNFTVSDAPASESPGSDYDHLTIQLPIEEGGEPSAPSDAAGGDARPTAAKPKIIYTADLTVVVDDFAAAETAIPALVEKFGGYVAGSNVDRSTGDRLRGTWTVRVPVERYEAFLSGAGGLGVVEERDETARDVTAEFVDVEARLAGRRALETRLLELLAERPGELKDVLEIERELARVREEIETAEGRLRYLSNQTAYSTITLSVREERDYVPPRQPGFGERIAATWDNSLAALASFGRGLTLFVVAVTPFALVIGLPLALLIWTIVRRARRRRTT</sequence>
<dbReference type="RefSeq" id="WP_145358430.1">
    <property type="nucleotide sequence ID" value="NZ_CP036265.1"/>
</dbReference>
<proteinExistence type="predicted"/>
<dbReference type="PROSITE" id="PS51257">
    <property type="entry name" value="PROKAR_LIPOPROTEIN"/>
    <property type="match status" value="1"/>
</dbReference>
<feature type="chain" id="PRO_5021947111" description="DUF4349 domain-containing protein" evidence="3">
    <location>
        <begin position="22"/>
        <end position="306"/>
    </location>
</feature>
<keyword evidence="3" id="KW-0732">Signal</keyword>
<keyword evidence="6" id="KW-1185">Reference proteome</keyword>
<dbReference type="Pfam" id="PF14257">
    <property type="entry name" value="DUF4349"/>
    <property type="match status" value="1"/>
</dbReference>
<dbReference type="AlphaFoldDB" id="A0A517P839"/>
<dbReference type="EMBL" id="CP036265">
    <property type="protein sequence ID" value="QDT15537.1"/>
    <property type="molecule type" value="Genomic_DNA"/>
</dbReference>
<accession>A0A517P839</accession>
<name>A0A517P839_9PLAN</name>
<keyword evidence="1" id="KW-0175">Coiled coil</keyword>
<feature type="signal peptide" evidence="3">
    <location>
        <begin position="1"/>
        <end position="21"/>
    </location>
</feature>
<reference evidence="5 6" key="1">
    <citation type="submission" date="2019-02" db="EMBL/GenBank/DDBJ databases">
        <title>Deep-cultivation of Planctomycetes and their phenomic and genomic characterization uncovers novel biology.</title>
        <authorList>
            <person name="Wiegand S."/>
            <person name="Jogler M."/>
            <person name="Boedeker C."/>
            <person name="Pinto D."/>
            <person name="Vollmers J."/>
            <person name="Rivas-Marin E."/>
            <person name="Kohn T."/>
            <person name="Peeters S.H."/>
            <person name="Heuer A."/>
            <person name="Rast P."/>
            <person name="Oberbeckmann S."/>
            <person name="Bunk B."/>
            <person name="Jeske O."/>
            <person name="Meyerdierks A."/>
            <person name="Storesund J.E."/>
            <person name="Kallscheuer N."/>
            <person name="Luecker S."/>
            <person name="Lage O.M."/>
            <person name="Pohl T."/>
            <person name="Merkel B.J."/>
            <person name="Hornburger P."/>
            <person name="Mueller R.-W."/>
            <person name="Bruemmer F."/>
            <person name="Labrenz M."/>
            <person name="Spormann A.M."/>
            <person name="Op den Camp H."/>
            <person name="Overmann J."/>
            <person name="Amann R."/>
            <person name="Jetten M.S.M."/>
            <person name="Mascher T."/>
            <person name="Medema M.H."/>
            <person name="Devos D.P."/>
            <person name="Kaster A.-K."/>
            <person name="Ovreas L."/>
            <person name="Rohde M."/>
            <person name="Galperin M.Y."/>
            <person name="Jogler C."/>
        </authorList>
    </citation>
    <scope>NUCLEOTIDE SEQUENCE [LARGE SCALE GENOMIC DNA]</scope>
    <source>
        <strain evidence="5 6">CA12</strain>
    </source>
</reference>
<dbReference type="InterPro" id="IPR025645">
    <property type="entry name" value="DUF4349"/>
</dbReference>
<keyword evidence="2" id="KW-1133">Transmembrane helix</keyword>
<keyword evidence="2" id="KW-0812">Transmembrane</keyword>
<evidence type="ECO:0000259" key="4">
    <source>
        <dbReference type="Pfam" id="PF14257"/>
    </source>
</evidence>
<protein>
    <recommendedName>
        <fullName evidence="4">DUF4349 domain-containing protein</fullName>
    </recommendedName>
</protein>